<protein>
    <recommendedName>
        <fullName evidence="3">alcohol dehydrogenase</fullName>
        <ecNumber evidence="3">1.1.1.1</ecNumber>
    </recommendedName>
</protein>
<evidence type="ECO:0000256" key="4">
    <source>
        <dbReference type="ARBA" id="ARBA00022723"/>
    </source>
</evidence>
<keyword evidence="4" id="KW-0479">Metal-binding</keyword>
<dbReference type="Gene3D" id="3.40.50.720">
    <property type="entry name" value="NAD(P)-binding Rossmann-like Domain"/>
    <property type="match status" value="1"/>
</dbReference>
<comment type="similarity">
    <text evidence="2">Belongs to the zinc-containing alcohol dehydrogenase family.</text>
</comment>
<dbReference type="EC" id="1.1.1.1" evidence="3"/>
<dbReference type="InterPro" id="IPR036291">
    <property type="entry name" value="NAD(P)-bd_dom_sf"/>
</dbReference>
<dbReference type="SUPFAM" id="SSF50129">
    <property type="entry name" value="GroES-like"/>
    <property type="match status" value="1"/>
</dbReference>
<gene>
    <name evidence="9" type="ORF">VHUM_02708</name>
</gene>
<dbReference type="GO" id="GO:0005737">
    <property type="term" value="C:cytoplasm"/>
    <property type="evidence" value="ECO:0007669"/>
    <property type="project" value="TreeGrafter"/>
</dbReference>
<dbReference type="PANTHER" id="PTHR42940">
    <property type="entry name" value="ALCOHOL DEHYDROGENASE 1-RELATED"/>
    <property type="match status" value="1"/>
</dbReference>
<keyword evidence="7" id="KW-0520">NAD</keyword>
<dbReference type="Gene3D" id="3.90.180.10">
    <property type="entry name" value="Medium-chain alcohol dehydrogenases, catalytic domain"/>
    <property type="match status" value="1"/>
</dbReference>
<organism evidence="9 10">
    <name type="scientific">Vanrija humicola</name>
    <name type="common">Yeast</name>
    <name type="synonym">Cryptococcus humicola</name>
    <dbReference type="NCBI Taxonomy" id="5417"/>
    <lineage>
        <taxon>Eukaryota</taxon>
        <taxon>Fungi</taxon>
        <taxon>Dikarya</taxon>
        <taxon>Basidiomycota</taxon>
        <taxon>Agaricomycotina</taxon>
        <taxon>Tremellomycetes</taxon>
        <taxon>Trichosporonales</taxon>
        <taxon>Trichosporonaceae</taxon>
        <taxon>Vanrija</taxon>
    </lineage>
</organism>
<dbReference type="InterPro" id="IPR013149">
    <property type="entry name" value="ADH-like_C"/>
</dbReference>
<keyword evidence="6" id="KW-0560">Oxidoreductase</keyword>
<evidence type="ECO:0000313" key="10">
    <source>
        <dbReference type="Proteomes" id="UP000473826"/>
    </source>
</evidence>
<dbReference type="EMBL" id="QKWK01000006">
    <property type="protein sequence ID" value="TXT09234.1"/>
    <property type="molecule type" value="Genomic_DNA"/>
</dbReference>
<dbReference type="CDD" id="cd08297">
    <property type="entry name" value="CAD3"/>
    <property type="match status" value="1"/>
</dbReference>
<comment type="cofactor">
    <cofactor evidence="1">
        <name>Zn(2+)</name>
        <dbReference type="ChEBI" id="CHEBI:29105"/>
    </cofactor>
</comment>
<evidence type="ECO:0000256" key="6">
    <source>
        <dbReference type="ARBA" id="ARBA00023002"/>
    </source>
</evidence>
<dbReference type="InterPro" id="IPR013154">
    <property type="entry name" value="ADH-like_N"/>
</dbReference>
<dbReference type="InterPro" id="IPR011032">
    <property type="entry name" value="GroES-like_sf"/>
</dbReference>
<dbReference type="Proteomes" id="UP000473826">
    <property type="component" value="Unassembled WGS sequence"/>
</dbReference>
<dbReference type="Pfam" id="PF08240">
    <property type="entry name" value="ADH_N"/>
    <property type="match status" value="1"/>
</dbReference>
<dbReference type="Pfam" id="PF00107">
    <property type="entry name" value="ADH_zinc_N"/>
    <property type="match status" value="1"/>
</dbReference>
<evidence type="ECO:0000256" key="1">
    <source>
        <dbReference type="ARBA" id="ARBA00001947"/>
    </source>
</evidence>
<dbReference type="SMART" id="SM00829">
    <property type="entry name" value="PKS_ER"/>
    <property type="match status" value="1"/>
</dbReference>
<evidence type="ECO:0000259" key="8">
    <source>
        <dbReference type="SMART" id="SM00829"/>
    </source>
</evidence>
<dbReference type="GO" id="GO:0004022">
    <property type="term" value="F:alcohol dehydrogenase (NAD+) activity"/>
    <property type="evidence" value="ECO:0007669"/>
    <property type="project" value="UniProtKB-EC"/>
</dbReference>
<dbReference type="FunFam" id="3.40.50.720:FF:000039">
    <property type="entry name" value="Alcohol dehydrogenase AdhP"/>
    <property type="match status" value="1"/>
</dbReference>
<dbReference type="GO" id="GO:0046872">
    <property type="term" value="F:metal ion binding"/>
    <property type="evidence" value="ECO:0007669"/>
    <property type="project" value="UniProtKB-KW"/>
</dbReference>
<evidence type="ECO:0000313" key="9">
    <source>
        <dbReference type="EMBL" id="TXT09234.1"/>
    </source>
</evidence>
<sequence>MTITPIPTTQLAAVSRSKEAGTVVETIPVVQPEDLKPGQALVRLRYSGVCHVSWPVARLIHDEFALPTPRPCIAGHEGTGEIVALNDPITKLKVGDRVGIKYIIHSCNQCDTCLAGDEAICPEAKHSVFDEPGTFQQYAVSYTSQLTPIPANLDMAVAAPVLCAGLTVWRALKESNTRAGQWIAIPGAGGGLGSLAVQYAVFMGLNVIAVDSGAEKKAMCERNGVRAFLDFREVDDMVAAIQAATTDGRGPHAALVTSPKVEAYTLAMRYIRPGGRVVAVGIPPEGSEFKADMLTSVVERKSIVTSYVGSRLDAIEALQIVADGHVTQQVAVEPLANIDDIYRRMHAGKVAGRVVVDCELGRGAPLTVVWA</sequence>
<dbReference type="PANTHER" id="PTHR42940:SF3">
    <property type="entry name" value="ALCOHOL DEHYDROGENASE 1-RELATED"/>
    <property type="match status" value="1"/>
</dbReference>
<proteinExistence type="inferred from homology"/>
<keyword evidence="5" id="KW-0862">Zinc</keyword>
<reference evidence="9 10" key="1">
    <citation type="journal article" date="2019" name="PLoS Genet.">
        <title>Convergent evolution of linked mating-type loci in basidiomycete fungi.</title>
        <authorList>
            <person name="Sun S."/>
            <person name="Coelho M.A."/>
            <person name="Heitman J."/>
            <person name="Nowrousian M."/>
        </authorList>
    </citation>
    <scope>NUCLEOTIDE SEQUENCE [LARGE SCALE GENOMIC DNA]</scope>
    <source>
        <strain evidence="9 10">CBS 4282</strain>
    </source>
</reference>
<evidence type="ECO:0000256" key="5">
    <source>
        <dbReference type="ARBA" id="ARBA00022833"/>
    </source>
</evidence>
<dbReference type="SUPFAM" id="SSF51735">
    <property type="entry name" value="NAD(P)-binding Rossmann-fold domains"/>
    <property type="match status" value="1"/>
</dbReference>
<evidence type="ECO:0000256" key="3">
    <source>
        <dbReference type="ARBA" id="ARBA00013190"/>
    </source>
</evidence>
<dbReference type="AlphaFoldDB" id="A0A7D8UZ49"/>
<feature type="domain" description="Enoyl reductase (ER)" evidence="8">
    <location>
        <begin position="22"/>
        <end position="356"/>
    </location>
</feature>
<dbReference type="OrthoDB" id="1879366at2759"/>
<name>A0A7D8UZ49_VANHU</name>
<accession>A0A7D8UZ49</accession>
<comment type="caution">
    <text evidence="9">The sequence shown here is derived from an EMBL/GenBank/DDBJ whole genome shotgun (WGS) entry which is preliminary data.</text>
</comment>
<keyword evidence="10" id="KW-1185">Reference proteome</keyword>
<dbReference type="InterPro" id="IPR020843">
    <property type="entry name" value="ER"/>
</dbReference>
<evidence type="ECO:0000256" key="2">
    <source>
        <dbReference type="ARBA" id="ARBA00008072"/>
    </source>
</evidence>
<evidence type="ECO:0000256" key="7">
    <source>
        <dbReference type="ARBA" id="ARBA00023027"/>
    </source>
</evidence>